<reference evidence="3" key="1">
    <citation type="journal article" date="2019" name="Toxins">
        <title>Detection of Abrin-Like and Prepropulchellin-Like Toxin Genes and Transcripts Using Whole Genome Sequencing and Full-Length Transcript Sequencing of Abrus precatorius.</title>
        <authorList>
            <person name="Hovde B.T."/>
            <person name="Daligault H.E."/>
            <person name="Hanschen E.R."/>
            <person name="Kunde Y.A."/>
            <person name="Johnson M.B."/>
            <person name="Starkenburg S.R."/>
            <person name="Johnson S.L."/>
        </authorList>
    </citation>
    <scope>NUCLEOTIDE SEQUENCE [LARGE SCALE GENOMIC DNA]</scope>
</reference>
<dbReference type="AlphaFoldDB" id="A0A8B8KW15"/>
<dbReference type="InterPro" id="IPR021109">
    <property type="entry name" value="Peptidase_aspartic_dom_sf"/>
</dbReference>
<sequence>MACTDEEKVTYIVRQQLEVETTHIGWPIFCRCFLEKYFPEDIRRKREKEFLNLRQGRMSIDEYAAKFNELSRCQQRGHLSCYCPLNGGRLPGNNGRNQNRSEGNEDGQSSIGSRNLNGWPNTKGRVFTMNAAETTQSVDLIHGKCFMHGTPLNVLYDFGATHSFISDSCVKQLYLPTSLMKCDILVSTPTNSPTLISSPPSDGRIESRNLGDSEIPTVGRTKRDATQIFMIVASENDKDDPSLDKIPIVCDFCDVFPYDIPGLPPVREIEFSTDLMPGTGPISMTPYRMSPIELAELKKQLEG</sequence>
<dbReference type="Gene3D" id="2.40.70.10">
    <property type="entry name" value="Acid Proteases"/>
    <property type="match status" value="1"/>
</dbReference>
<feature type="region of interest" description="Disordered" evidence="1">
    <location>
        <begin position="192"/>
        <end position="216"/>
    </location>
</feature>
<evidence type="ECO:0000259" key="2">
    <source>
        <dbReference type="Pfam" id="PF03732"/>
    </source>
</evidence>
<protein>
    <submittedName>
        <fullName evidence="4">Uncharacterized protein LOC113859547</fullName>
    </submittedName>
</protein>
<reference evidence="4" key="2">
    <citation type="submission" date="2025-08" db="UniProtKB">
        <authorList>
            <consortium name="RefSeq"/>
        </authorList>
    </citation>
    <scope>IDENTIFICATION</scope>
    <source>
        <tissue evidence="4">Young leaves</tissue>
    </source>
</reference>
<organism evidence="3 4">
    <name type="scientific">Abrus precatorius</name>
    <name type="common">Indian licorice</name>
    <name type="synonym">Glycine abrus</name>
    <dbReference type="NCBI Taxonomy" id="3816"/>
    <lineage>
        <taxon>Eukaryota</taxon>
        <taxon>Viridiplantae</taxon>
        <taxon>Streptophyta</taxon>
        <taxon>Embryophyta</taxon>
        <taxon>Tracheophyta</taxon>
        <taxon>Spermatophyta</taxon>
        <taxon>Magnoliopsida</taxon>
        <taxon>eudicotyledons</taxon>
        <taxon>Gunneridae</taxon>
        <taxon>Pentapetalae</taxon>
        <taxon>rosids</taxon>
        <taxon>fabids</taxon>
        <taxon>Fabales</taxon>
        <taxon>Fabaceae</taxon>
        <taxon>Papilionoideae</taxon>
        <taxon>50 kb inversion clade</taxon>
        <taxon>NPAAA clade</taxon>
        <taxon>indigoferoid/millettioid clade</taxon>
        <taxon>Abreae</taxon>
        <taxon>Abrus</taxon>
    </lineage>
</organism>
<dbReference type="PANTHER" id="PTHR15503:SF45">
    <property type="entry name" value="RNA-DIRECTED DNA POLYMERASE HOMOLOG"/>
    <property type="match status" value="1"/>
</dbReference>
<keyword evidence="3" id="KW-1185">Reference proteome</keyword>
<dbReference type="PANTHER" id="PTHR15503">
    <property type="entry name" value="LDOC1 RELATED"/>
    <property type="match status" value="1"/>
</dbReference>
<dbReference type="OrthoDB" id="1436782at2759"/>
<dbReference type="InterPro" id="IPR032567">
    <property type="entry name" value="RTL1-rel"/>
</dbReference>
<dbReference type="CDD" id="cd00303">
    <property type="entry name" value="retropepsin_like"/>
    <property type="match status" value="1"/>
</dbReference>
<dbReference type="KEGG" id="aprc:113859547"/>
<proteinExistence type="predicted"/>
<dbReference type="Proteomes" id="UP000694853">
    <property type="component" value="Unplaced"/>
</dbReference>
<feature type="region of interest" description="Disordered" evidence="1">
    <location>
        <begin position="92"/>
        <end position="119"/>
    </location>
</feature>
<evidence type="ECO:0000313" key="4">
    <source>
        <dbReference type="RefSeq" id="XP_027348092.1"/>
    </source>
</evidence>
<feature type="domain" description="Retrotransposon gag" evidence="2">
    <location>
        <begin position="24"/>
        <end position="72"/>
    </location>
</feature>
<evidence type="ECO:0000313" key="3">
    <source>
        <dbReference type="Proteomes" id="UP000694853"/>
    </source>
</evidence>
<name>A0A8B8KW15_ABRPR</name>
<feature type="compositionally biased region" description="Polar residues" evidence="1">
    <location>
        <begin position="98"/>
        <end position="119"/>
    </location>
</feature>
<gene>
    <name evidence="4" type="primary">LOC113859547</name>
</gene>
<dbReference type="Pfam" id="PF03732">
    <property type="entry name" value="Retrotrans_gag"/>
    <property type="match status" value="1"/>
</dbReference>
<evidence type="ECO:0000256" key="1">
    <source>
        <dbReference type="SAM" id="MobiDB-lite"/>
    </source>
</evidence>
<accession>A0A8B8KW15</accession>
<dbReference type="RefSeq" id="XP_027348092.1">
    <property type="nucleotide sequence ID" value="XM_027492291.1"/>
</dbReference>
<dbReference type="Pfam" id="PF08284">
    <property type="entry name" value="RVP_2"/>
    <property type="match status" value="1"/>
</dbReference>
<dbReference type="GeneID" id="113859547"/>
<dbReference type="InterPro" id="IPR005162">
    <property type="entry name" value="Retrotrans_gag_dom"/>
</dbReference>